<organism evidence="3 5">
    <name type="scientific">Flavobacterium glaciei</name>
    <dbReference type="NCBI Taxonomy" id="386300"/>
    <lineage>
        <taxon>Bacteria</taxon>
        <taxon>Pseudomonadati</taxon>
        <taxon>Bacteroidota</taxon>
        <taxon>Flavobacteriia</taxon>
        <taxon>Flavobacteriales</taxon>
        <taxon>Flavobacteriaceae</taxon>
        <taxon>Flavobacterium</taxon>
    </lineage>
</organism>
<sequence length="96" mass="10852">MKKISTIIITLFFSTFLLAQTTWKVDPMHSKLTFSTVHLGISDIAGLFKKFEITATTTKTDFSDAVLELSTDEASIDTEVEMRDNHLRSADFFDVE</sequence>
<keyword evidence="4" id="KW-1185">Reference proteome</keyword>
<evidence type="ECO:0000259" key="1">
    <source>
        <dbReference type="Pfam" id="PF04264"/>
    </source>
</evidence>
<dbReference type="PANTHER" id="PTHR34406:SF1">
    <property type="entry name" value="PROTEIN YCEI"/>
    <property type="match status" value="1"/>
</dbReference>
<gene>
    <name evidence="2" type="ORF">DFR66_11077</name>
    <name evidence="3" type="ORF">IQ02_02078</name>
</gene>
<dbReference type="EMBL" id="VLKX01000010">
    <property type="protein sequence ID" value="TWI46246.1"/>
    <property type="molecule type" value="Genomic_DNA"/>
</dbReference>
<dbReference type="Proteomes" id="UP000321392">
    <property type="component" value="Unassembled WGS sequence"/>
</dbReference>
<dbReference type="RefSeq" id="WP_262510420.1">
    <property type="nucleotide sequence ID" value="NZ_QQBA01000010.1"/>
</dbReference>
<comment type="caution">
    <text evidence="3">The sequence shown here is derived from an EMBL/GenBank/DDBJ whole genome shotgun (WGS) entry which is preliminary data.</text>
</comment>
<evidence type="ECO:0000313" key="5">
    <source>
        <dbReference type="Proteomes" id="UP000321392"/>
    </source>
</evidence>
<reference evidence="2 4" key="2">
    <citation type="submission" date="2018-07" db="EMBL/GenBank/DDBJ databases">
        <title>Genomic Encyclopedia of Type Strains, Phase IV (KMG-IV): sequencing the most valuable type-strain genomes for metagenomic binning, comparative biology and taxonomic classification.</title>
        <authorList>
            <person name="Goeker M."/>
        </authorList>
    </citation>
    <scope>NUCLEOTIDE SEQUENCE [LARGE SCALE GENOMIC DNA]</scope>
    <source>
        <strain evidence="2 4">DSM 19728</strain>
    </source>
</reference>
<dbReference type="SUPFAM" id="SSF101874">
    <property type="entry name" value="YceI-like"/>
    <property type="match status" value="1"/>
</dbReference>
<evidence type="ECO:0000313" key="3">
    <source>
        <dbReference type="EMBL" id="TWI46246.1"/>
    </source>
</evidence>
<proteinExistence type="predicted"/>
<evidence type="ECO:0000313" key="4">
    <source>
        <dbReference type="Proteomes" id="UP000254518"/>
    </source>
</evidence>
<dbReference type="PANTHER" id="PTHR34406">
    <property type="entry name" value="PROTEIN YCEI"/>
    <property type="match status" value="1"/>
</dbReference>
<reference evidence="3 5" key="1">
    <citation type="journal article" date="2015" name="Stand. Genomic Sci.">
        <title>Genomic Encyclopedia of Bacterial and Archaeal Type Strains, Phase III: the genomes of soil and plant-associated and newly described type strains.</title>
        <authorList>
            <person name="Whitman W.B."/>
            <person name="Woyke T."/>
            <person name="Klenk H.P."/>
            <person name="Zhou Y."/>
            <person name="Lilburn T.G."/>
            <person name="Beck B.J."/>
            <person name="De Vos P."/>
            <person name="Vandamme P."/>
            <person name="Eisen J.A."/>
            <person name="Garrity G."/>
            <person name="Hugenholtz P."/>
            <person name="Kyrpides N.C."/>
        </authorList>
    </citation>
    <scope>NUCLEOTIDE SEQUENCE [LARGE SCALE GENOMIC DNA]</scope>
    <source>
        <strain evidence="3 5">CGMCC 1.5380</strain>
    </source>
</reference>
<reference evidence="3" key="3">
    <citation type="submission" date="2019-07" db="EMBL/GenBank/DDBJ databases">
        <authorList>
            <person name="Whitman W."/>
            <person name="Huntemann M."/>
            <person name="Clum A."/>
            <person name="Pillay M."/>
            <person name="Palaniappan K."/>
            <person name="Varghese N."/>
            <person name="Mikhailova N."/>
            <person name="Stamatis D."/>
            <person name="Reddy T."/>
            <person name="Daum C."/>
            <person name="Shapiro N."/>
            <person name="Ivanova N."/>
            <person name="Kyrpides N."/>
            <person name="Woyke T."/>
        </authorList>
    </citation>
    <scope>NUCLEOTIDE SEQUENCE</scope>
    <source>
        <strain evidence="3">CGMCC 1.5380</strain>
    </source>
</reference>
<dbReference type="InterPro" id="IPR007372">
    <property type="entry name" value="Lipid/polyisoprenoid-bd_YceI"/>
</dbReference>
<name>A0A562PQA2_9FLAO</name>
<dbReference type="EMBL" id="QQBA01000010">
    <property type="protein sequence ID" value="RDI52498.1"/>
    <property type="molecule type" value="Genomic_DNA"/>
</dbReference>
<dbReference type="InterPro" id="IPR036761">
    <property type="entry name" value="TTHA0802/YceI-like_sf"/>
</dbReference>
<dbReference type="AlphaFoldDB" id="A0A562PQA2"/>
<dbReference type="Gene3D" id="2.40.128.110">
    <property type="entry name" value="Lipid/polyisoprenoid-binding, YceI-like"/>
    <property type="match status" value="1"/>
</dbReference>
<dbReference type="Pfam" id="PF04264">
    <property type="entry name" value="YceI"/>
    <property type="match status" value="1"/>
</dbReference>
<protein>
    <submittedName>
        <fullName evidence="3">YceI-like domain-containing protein</fullName>
    </submittedName>
</protein>
<accession>A0A562PQA2</accession>
<evidence type="ECO:0000313" key="2">
    <source>
        <dbReference type="EMBL" id="RDI52498.1"/>
    </source>
</evidence>
<dbReference type="Proteomes" id="UP000254518">
    <property type="component" value="Unassembled WGS sequence"/>
</dbReference>
<feature type="domain" description="Lipid/polyisoprenoid-binding YceI-like" evidence="1">
    <location>
        <begin position="23"/>
        <end position="96"/>
    </location>
</feature>